<dbReference type="Gene3D" id="1.10.3720.10">
    <property type="entry name" value="MetI-like"/>
    <property type="match status" value="1"/>
</dbReference>
<feature type="transmembrane region" description="Helical" evidence="7">
    <location>
        <begin position="210"/>
        <end position="230"/>
    </location>
</feature>
<dbReference type="PANTHER" id="PTHR30193:SF44">
    <property type="entry name" value="LACTOSE TRANSPORT SYSTEM PERMEASE PROTEIN LACF"/>
    <property type="match status" value="1"/>
</dbReference>
<organism evidence="9 10">
    <name type="scientific">Salinispira pacifica</name>
    <dbReference type="NCBI Taxonomy" id="1307761"/>
    <lineage>
        <taxon>Bacteria</taxon>
        <taxon>Pseudomonadati</taxon>
        <taxon>Spirochaetota</taxon>
        <taxon>Spirochaetia</taxon>
        <taxon>Spirochaetales</taxon>
        <taxon>Spirochaetaceae</taxon>
        <taxon>Salinispira</taxon>
    </lineage>
</organism>
<feature type="transmembrane region" description="Helical" evidence="7">
    <location>
        <begin position="12"/>
        <end position="31"/>
    </location>
</feature>
<keyword evidence="2 7" id="KW-0813">Transport</keyword>
<evidence type="ECO:0000256" key="3">
    <source>
        <dbReference type="ARBA" id="ARBA00022475"/>
    </source>
</evidence>
<reference evidence="9 10" key="1">
    <citation type="journal article" date="2015" name="Stand. Genomic Sci.">
        <title>Complete genome sequence and description of Salinispira pacifica gen. nov., sp. nov., a novel spirochaete isolated form a hypersaline microbial mat.</title>
        <authorList>
            <person name="Ben Hania W."/>
            <person name="Joseph M."/>
            <person name="Schumann P."/>
            <person name="Bunk B."/>
            <person name="Fiebig A."/>
            <person name="Sproer C."/>
            <person name="Klenk H.P."/>
            <person name="Fardeau M.L."/>
            <person name="Spring S."/>
        </authorList>
    </citation>
    <scope>NUCLEOTIDE SEQUENCE [LARGE SCALE GENOMIC DNA]</scope>
    <source>
        <strain evidence="9 10">L21-RPul-D2</strain>
    </source>
</reference>
<feature type="transmembrane region" description="Helical" evidence="7">
    <location>
        <begin position="74"/>
        <end position="94"/>
    </location>
</feature>
<dbReference type="HOGENOM" id="CLU_016047_0_2_12"/>
<dbReference type="STRING" id="1307761.L21SP2_0528"/>
<feature type="domain" description="ABC transmembrane type-1" evidence="8">
    <location>
        <begin position="68"/>
        <end position="283"/>
    </location>
</feature>
<dbReference type="InterPro" id="IPR051393">
    <property type="entry name" value="ABC_transporter_permease"/>
</dbReference>
<keyword evidence="5 7" id="KW-1133">Transmembrane helix</keyword>
<dbReference type="KEGG" id="slr:L21SP2_0528"/>
<evidence type="ECO:0000256" key="7">
    <source>
        <dbReference type="RuleBase" id="RU363032"/>
    </source>
</evidence>
<dbReference type="Proteomes" id="UP000018680">
    <property type="component" value="Chromosome"/>
</dbReference>
<proteinExistence type="inferred from homology"/>
<dbReference type="SUPFAM" id="SSF161098">
    <property type="entry name" value="MetI-like"/>
    <property type="match status" value="1"/>
</dbReference>
<dbReference type="RefSeq" id="WP_024266892.1">
    <property type="nucleotide sequence ID" value="NC_023035.1"/>
</dbReference>
<gene>
    <name evidence="9" type="ORF">L21SP2_0528</name>
</gene>
<dbReference type="InterPro" id="IPR000515">
    <property type="entry name" value="MetI-like"/>
</dbReference>
<keyword evidence="10" id="KW-1185">Reference proteome</keyword>
<dbReference type="EMBL" id="CP006939">
    <property type="protein sequence ID" value="AHC13960.1"/>
    <property type="molecule type" value="Genomic_DNA"/>
</dbReference>
<feature type="transmembrane region" description="Helical" evidence="7">
    <location>
        <begin position="157"/>
        <end position="179"/>
    </location>
</feature>
<feature type="transmembrane region" description="Helical" evidence="7">
    <location>
        <begin position="106"/>
        <end position="126"/>
    </location>
</feature>
<protein>
    <submittedName>
        <fullName evidence="9">Sugar ABC transporter, permease protein</fullName>
    </submittedName>
</protein>
<sequence>MISRMYKPWTPYLYLIPTLSILILFIFYPLLRAVGFSFTSYNLLSDPQFIGLDNYVRLFSSPEFYRALFNSLKYFLVVVPVLVLLPLLVAVLVNDTKLRGVNVFRTVYYFPVVTSMVVAGIIWKWMYTERGILNYLFTDVLHITSEPVAWLTNPDTALFAVMVVTIWKGIGYYMVIYLAGLQSINPELYEAATIDGAPAWRQLFQITIPLLTPTMAVVGIMSSMAAMKVFDEVYVMTGGGPFGSTRTMVFEIYDTAFDKLSFGYASAIGVVLFSILFILSFLSIRRSDKSYSGDM</sequence>
<dbReference type="eggNOG" id="COG1175">
    <property type="taxonomic scope" value="Bacteria"/>
</dbReference>
<evidence type="ECO:0000256" key="1">
    <source>
        <dbReference type="ARBA" id="ARBA00004651"/>
    </source>
</evidence>
<keyword evidence="3" id="KW-1003">Cell membrane</keyword>
<evidence type="ECO:0000313" key="9">
    <source>
        <dbReference type="EMBL" id="AHC13960.1"/>
    </source>
</evidence>
<dbReference type="InterPro" id="IPR035906">
    <property type="entry name" value="MetI-like_sf"/>
</dbReference>
<dbReference type="PANTHER" id="PTHR30193">
    <property type="entry name" value="ABC TRANSPORTER PERMEASE PROTEIN"/>
    <property type="match status" value="1"/>
</dbReference>
<name>V5WE94_9SPIO</name>
<feature type="transmembrane region" description="Helical" evidence="7">
    <location>
        <begin position="262"/>
        <end position="282"/>
    </location>
</feature>
<evidence type="ECO:0000256" key="4">
    <source>
        <dbReference type="ARBA" id="ARBA00022692"/>
    </source>
</evidence>
<dbReference type="GO" id="GO:0055085">
    <property type="term" value="P:transmembrane transport"/>
    <property type="evidence" value="ECO:0007669"/>
    <property type="project" value="InterPro"/>
</dbReference>
<dbReference type="GO" id="GO:0005886">
    <property type="term" value="C:plasma membrane"/>
    <property type="evidence" value="ECO:0007669"/>
    <property type="project" value="UniProtKB-SubCell"/>
</dbReference>
<evidence type="ECO:0000256" key="6">
    <source>
        <dbReference type="ARBA" id="ARBA00023136"/>
    </source>
</evidence>
<dbReference type="SUPFAM" id="SSF160964">
    <property type="entry name" value="MalF N-terminal region-like"/>
    <property type="match status" value="1"/>
</dbReference>
<dbReference type="CDD" id="cd06261">
    <property type="entry name" value="TM_PBP2"/>
    <property type="match status" value="1"/>
</dbReference>
<evidence type="ECO:0000313" key="10">
    <source>
        <dbReference type="Proteomes" id="UP000018680"/>
    </source>
</evidence>
<keyword evidence="6 7" id="KW-0472">Membrane</keyword>
<evidence type="ECO:0000256" key="5">
    <source>
        <dbReference type="ARBA" id="ARBA00022989"/>
    </source>
</evidence>
<keyword evidence="4 7" id="KW-0812">Transmembrane</keyword>
<accession>V5WE94</accession>
<dbReference type="OrthoDB" id="356735at2"/>
<evidence type="ECO:0000256" key="2">
    <source>
        <dbReference type="ARBA" id="ARBA00022448"/>
    </source>
</evidence>
<dbReference type="AlphaFoldDB" id="V5WE94"/>
<dbReference type="Pfam" id="PF00528">
    <property type="entry name" value="BPD_transp_1"/>
    <property type="match status" value="1"/>
</dbReference>
<evidence type="ECO:0000259" key="8">
    <source>
        <dbReference type="PROSITE" id="PS50928"/>
    </source>
</evidence>
<comment type="subcellular location">
    <subcellularLocation>
        <location evidence="1 7">Cell membrane</location>
        <topology evidence="1 7">Multi-pass membrane protein</topology>
    </subcellularLocation>
</comment>
<dbReference type="PROSITE" id="PS50928">
    <property type="entry name" value="ABC_TM1"/>
    <property type="match status" value="1"/>
</dbReference>
<comment type="similarity">
    <text evidence="7">Belongs to the binding-protein-dependent transport system permease family.</text>
</comment>